<organism evidence="1 2">
    <name type="scientific">Dentiscutata heterogama</name>
    <dbReference type="NCBI Taxonomy" id="1316150"/>
    <lineage>
        <taxon>Eukaryota</taxon>
        <taxon>Fungi</taxon>
        <taxon>Fungi incertae sedis</taxon>
        <taxon>Mucoromycota</taxon>
        <taxon>Glomeromycotina</taxon>
        <taxon>Glomeromycetes</taxon>
        <taxon>Diversisporales</taxon>
        <taxon>Gigasporaceae</taxon>
        <taxon>Dentiscutata</taxon>
    </lineage>
</organism>
<keyword evidence="2" id="KW-1185">Reference proteome</keyword>
<feature type="non-terminal residue" evidence="1">
    <location>
        <position position="1"/>
    </location>
</feature>
<proteinExistence type="predicted"/>
<dbReference type="Proteomes" id="UP000789702">
    <property type="component" value="Unassembled WGS sequence"/>
</dbReference>
<gene>
    <name evidence="1" type="ORF">DHETER_LOCUS9824</name>
</gene>
<dbReference type="EMBL" id="CAJVPU010017944">
    <property type="protein sequence ID" value="CAG8662655.1"/>
    <property type="molecule type" value="Genomic_DNA"/>
</dbReference>
<protein>
    <submittedName>
        <fullName evidence="1">2849_t:CDS:1</fullName>
    </submittedName>
</protein>
<accession>A0ACA9NNU7</accession>
<sequence length="89" mass="10319">GLGKYKMLRQEVLCCQVTNLHDRLNGNNQVSKLTKIRMHQGFLLASLSEERWEESRSPSIKKIWENNLVCMVLLKVQELEVTFSATDKL</sequence>
<evidence type="ECO:0000313" key="1">
    <source>
        <dbReference type="EMBL" id="CAG8662655.1"/>
    </source>
</evidence>
<name>A0ACA9NNU7_9GLOM</name>
<comment type="caution">
    <text evidence="1">The sequence shown here is derived from an EMBL/GenBank/DDBJ whole genome shotgun (WGS) entry which is preliminary data.</text>
</comment>
<evidence type="ECO:0000313" key="2">
    <source>
        <dbReference type="Proteomes" id="UP000789702"/>
    </source>
</evidence>
<reference evidence="1" key="1">
    <citation type="submission" date="2021-06" db="EMBL/GenBank/DDBJ databases">
        <authorList>
            <person name="Kallberg Y."/>
            <person name="Tangrot J."/>
            <person name="Rosling A."/>
        </authorList>
    </citation>
    <scope>NUCLEOTIDE SEQUENCE</scope>
    <source>
        <strain evidence="1">IL203A</strain>
    </source>
</reference>